<reference evidence="2" key="1">
    <citation type="submission" date="2024-07" db="EMBL/GenBank/DDBJ databases">
        <title>Two chromosome-level genome assemblies of Korean endemic species Abeliophyllum distichum and Forsythia ovata (Oleaceae).</title>
        <authorList>
            <person name="Jang H."/>
        </authorList>
    </citation>
    <scope>NUCLEOTIDE SEQUENCE [LARGE SCALE GENOMIC DNA]</scope>
</reference>
<proteinExistence type="predicted"/>
<comment type="caution">
    <text evidence="1">The sequence shown here is derived from an EMBL/GenBank/DDBJ whole genome shotgun (WGS) entry which is preliminary data.</text>
</comment>
<dbReference type="EMBL" id="JBFOLJ010000013">
    <property type="protein sequence ID" value="KAL2482673.1"/>
    <property type="molecule type" value="Genomic_DNA"/>
</dbReference>
<keyword evidence="2" id="KW-1185">Reference proteome</keyword>
<protein>
    <submittedName>
        <fullName evidence="1">Uncharacterized protein</fullName>
    </submittedName>
</protein>
<dbReference type="Proteomes" id="UP001604277">
    <property type="component" value="Unassembled WGS sequence"/>
</dbReference>
<sequence>MKMDSMTESIQQIQKTLNENGSKQSDCQMVVPTNADVIALKYSDGHGNNEQKATTTMDIISHVDKPNFGENDFPCFDLGIDVTPKFIDVDVDDNFFSNEEVQRHLKEAFVTILESTDPDECNGTGTIPAASVEITLAAPLKRISKLGRCLLSPYLPNDGSSPGSASKLSDDTIVFKEELAPPNDSAIFTFDD</sequence>
<name>A0ABD1R2M0_9LAMI</name>
<gene>
    <name evidence="1" type="ORF">Fot_44117</name>
</gene>
<evidence type="ECO:0000313" key="1">
    <source>
        <dbReference type="EMBL" id="KAL2482673.1"/>
    </source>
</evidence>
<accession>A0ABD1R2M0</accession>
<evidence type="ECO:0000313" key="2">
    <source>
        <dbReference type="Proteomes" id="UP001604277"/>
    </source>
</evidence>
<organism evidence="1 2">
    <name type="scientific">Forsythia ovata</name>
    <dbReference type="NCBI Taxonomy" id="205694"/>
    <lineage>
        <taxon>Eukaryota</taxon>
        <taxon>Viridiplantae</taxon>
        <taxon>Streptophyta</taxon>
        <taxon>Embryophyta</taxon>
        <taxon>Tracheophyta</taxon>
        <taxon>Spermatophyta</taxon>
        <taxon>Magnoliopsida</taxon>
        <taxon>eudicotyledons</taxon>
        <taxon>Gunneridae</taxon>
        <taxon>Pentapetalae</taxon>
        <taxon>asterids</taxon>
        <taxon>lamiids</taxon>
        <taxon>Lamiales</taxon>
        <taxon>Oleaceae</taxon>
        <taxon>Forsythieae</taxon>
        <taxon>Forsythia</taxon>
    </lineage>
</organism>
<dbReference type="AlphaFoldDB" id="A0ABD1R2M0"/>